<proteinExistence type="predicted"/>
<sequence length="168" mass="18625">MDAPWNATESYVLFSYLDPSDSGVSNADMLLKLFDLTQQTSTPLFPYPVEDTGNLPAVLDEDSLLVCTRSVTSLASGSPLNLDVTINKNATIQQLSHRIIQVLDLPANKLIIKENKHSGLPMDPSARLETFAATGQLDVFYDYPVGFIDCPILSSHAYFIWRTVDRML</sequence>
<evidence type="ECO:0008006" key="3">
    <source>
        <dbReference type="Google" id="ProtNLM"/>
    </source>
</evidence>
<protein>
    <recommendedName>
        <fullName evidence="3">Ubiquitin-like domain-containing protein</fullName>
    </recommendedName>
</protein>
<keyword evidence="2" id="KW-1185">Reference proteome</keyword>
<organism evidence="1 2">
    <name type="scientific">Paragonimus westermani</name>
    <dbReference type="NCBI Taxonomy" id="34504"/>
    <lineage>
        <taxon>Eukaryota</taxon>
        <taxon>Metazoa</taxon>
        <taxon>Spiralia</taxon>
        <taxon>Lophotrochozoa</taxon>
        <taxon>Platyhelminthes</taxon>
        <taxon>Trematoda</taxon>
        <taxon>Digenea</taxon>
        <taxon>Plagiorchiida</taxon>
        <taxon>Troglotremata</taxon>
        <taxon>Troglotrematidae</taxon>
        <taxon>Paragonimus</taxon>
    </lineage>
</organism>
<accession>A0A8T0D0A4</accession>
<dbReference type="OrthoDB" id="6238070at2759"/>
<comment type="caution">
    <text evidence="1">The sequence shown here is derived from an EMBL/GenBank/DDBJ whole genome shotgun (WGS) entry which is preliminary data.</text>
</comment>
<dbReference type="Proteomes" id="UP000699462">
    <property type="component" value="Unassembled WGS sequence"/>
</dbReference>
<name>A0A8T0D0A4_9TREM</name>
<gene>
    <name evidence="1" type="ORF">P879_08147</name>
</gene>
<dbReference type="EMBL" id="JTDF01022157">
    <property type="protein sequence ID" value="KAF8560896.1"/>
    <property type="molecule type" value="Genomic_DNA"/>
</dbReference>
<evidence type="ECO:0000313" key="2">
    <source>
        <dbReference type="Proteomes" id="UP000699462"/>
    </source>
</evidence>
<reference evidence="1 2" key="1">
    <citation type="submission" date="2019-07" db="EMBL/GenBank/DDBJ databases">
        <title>Annotation for the trematode Paragonimus westermani.</title>
        <authorList>
            <person name="Choi Y.-J."/>
        </authorList>
    </citation>
    <scope>NUCLEOTIDE SEQUENCE [LARGE SCALE GENOMIC DNA]</scope>
    <source>
        <strain evidence="1">180907_Pwestermani</strain>
    </source>
</reference>
<evidence type="ECO:0000313" key="1">
    <source>
        <dbReference type="EMBL" id="KAF8560896.1"/>
    </source>
</evidence>
<dbReference type="AlphaFoldDB" id="A0A8T0D0A4"/>